<accession>A0ABP4C682</accession>
<dbReference type="PANTHER" id="PTHR43479:SF7">
    <property type="entry name" value="TETR-FAMILY TRANSCRIPTIONAL REGULATOR"/>
    <property type="match status" value="1"/>
</dbReference>
<dbReference type="PANTHER" id="PTHR43479">
    <property type="entry name" value="ACREF/ENVCD OPERON REPRESSOR-RELATED"/>
    <property type="match status" value="1"/>
</dbReference>
<evidence type="ECO:0000259" key="3">
    <source>
        <dbReference type="PROSITE" id="PS50977"/>
    </source>
</evidence>
<keyword evidence="5" id="KW-1185">Reference proteome</keyword>
<reference evidence="5" key="1">
    <citation type="journal article" date="2019" name="Int. J. Syst. Evol. Microbiol.">
        <title>The Global Catalogue of Microorganisms (GCM) 10K type strain sequencing project: providing services to taxonomists for standard genome sequencing and annotation.</title>
        <authorList>
            <consortium name="The Broad Institute Genomics Platform"/>
            <consortium name="The Broad Institute Genome Sequencing Center for Infectious Disease"/>
            <person name="Wu L."/>
            <person name="Ma J."/>
        </authorList>
    </citation>
    <scope>NUCLEOTIDE SEQUENCE [LARGE SCALE GENOMIC DNA]</scope>
    <source>
        <strain evidence="5">JCM 10696</strain>
    </source>
</reference>
<protein>
    <submittedName>
        <fullName evidence="4">TetR/AcrR family transcriptional regulator C-terminal domain-containing protein</fullName>
    </submittedName>
</protein>
<keyword evidence="1 2" id="KW-0238">DNA-binding</keyword>
<dbReference type="InterPro" id="IPR001647">
    <property type="entry name" value="HTH_TetR"/>
</dbReference>
<gene>
    <name evidence="4" type="ORF">GCM10009550_50510</name>
</gene>
<evidence type="ECO:0000313" key="4">
    <source>
        <dbReference type="EMBL" id="GAA0959983.1"/>
    </source>
</evidence>
<dbReference type="EMBL" id="BAAAHH010000023">
    <property type="protein sequence ID" value="GAA0959983.1"/>
    <property type="molecule type" value="Genomic_DNA"/>
</dbReference>
<dbReference type="RefSeq" id="WP_344243435.1">
    <property type="nucleotide sequence ID" value="NZ_BAAAHH010000023.1"/>
</dbReference>
<name>A0ABP4C682_9ACTN</name>
<dbReference type="Gene3D" id="1.10.357.10">
    <property type="entry name" value="Tetracycline Repressor, domain 2"/>
    <property type="match status" value="1"/>
</dbReference>
<dbReference type="Pfam" id="PF00440">
    <property type="entry name" value="TetR_N"/>
    <property type="match status" value="1"/>
</dbReference>
<organism evidence="4 5">
    <name type="scientific">Actinocorallia libanotica</name>
    <dbReference type="NCBI Taxonomy" id="46162"/>
    <lineage>
        <taxon>Bacteria</taxon>
        <taxon>Bacillati</taxon>
        <taxon>Actinomycetota</taxon>
        <taxon>Actinomycetes</taxon>
        <taxon>Streptosporangiales</taxon>
        <taxon>Thermomonosporaceae</taxon>
        <taxon>Actinocorallia</taxon>
    </lineage>
</organism>
<proteinExistence type="predicted"/>
<evidence type="ECO:0000256" key="2">
    <source>
        <dbReference type="PROSITE-ProRule" id="PRU00335"/>
    </source>
</evidence>
<dbReference type="SUPFAM" id="SSF46689">
    <property type="entry name" value="Homeodomain-like"/>
    <property type="match status" value="1"/>
</dbReference>
<dbReference type="InterPro" id="IPR009057">
    <property type="entry name" value="Homeodomain-like_sf"/>
</dbReference>
<evidence type="ECO:0000313" key="5">
    <source>
        <dbReference type="Proteomes" id="UP001500665"/>
    </source>
</evidence>
<feature type="DNA-binding region" description="H-T-H motif" evidence="2">
    <location>
        <begin position="35"/>
        <end position="54"/>
    </location>
</feature>
<feature type="domain" description="HTH tetR-type" evidence="3">
    <location>
        <begin position="12"/>
        <end position="72"/>
    </location>
</feature>
<sequence length="201" mass="20860">MPPREPSDRRVHRSRTALETALLDLIREHDLARITILDITRRAGVNRSTFYEHYGSVGDLAAHACAAMFDELIAAAPVIGGRYGIEEPGPAADALTDVFAHVAEHARLYGALLGDGGSAHVIDHMHQRLTASVRTNLVRGGGTAAASPDTAAVVLAGALVGAVLDRLRRGCPGTARQMSAAVIPLLHGAALAAGAPPPPPG</sequence>
<dbReference type="PROSITE" id="PS50977">
    <property type="entry name" value="HTH_TETR_2"/>
    <property type="match status" value="1"/>
</dbReference>
<dbReference type="InterPro" id="IPR050624">
    <property type="entry name" value="HTH-type_Tx_Regulator"/>
</dbReference>
<evidence type="ECO:0000256" key="1">
    <source>
        <dbReference type="ARBA" id="ARBA00023125"/>
    </source>
</evidence>
<comment type="caution">
    <text evidence="4">The sequence shown here is derived from an EMBL/GenBank/DDBJ whole genome shotgun (WGS) entry which is preliminary data.</text>
</comment>
<dbReference type="Proteomes" id="UP001500665">
    <property type="component" value="Unassembled WGS sequence"/>
</dbReference>